<keyword evidence="4" id="KW-1185">Reference proteome</keyword>
<dbReference type="Gene3D" id="2.60.40.1820">
    <property type="match status" value="1"/>
</dbReference>
<keyword evidence="1" id="KW-0732">Signal</keyword>
<feature type="chain" id="PRO_5017336864" evidence="1">
    <location>
        <begin position="27"/>
        <end position="164"/>
    </location>
</feature>
<dbReference type="RefSeq" id="WP_090226765.1">
    <property type="nucleotide sequence ID" value="NZ_FNNU01000002.1"/>
</dbReference>
<name>A0A1H2X745_9PSED</name>
<dbReference type="STRING" id="1007099.SAMN05216287_1799"/>
<dbReference type="SUPFAM" id="SSF117070">
    <property type="entry name" value="LEA14-like"/>
    <property type="match status" value="1"/>
</dbReference>
<dbReference type="Pfam" id="PF03168">
    <property type="entry name" value="LEA_2"/>
    <property type="match status" value="1"/>
</dbReference>
<dbReference type="GO" id="GO:0009269">
    <property type="term" value="P:response to desiccation"/>
    <property type="evidence" value="ECO:0007669"/>
    <property type="project" value="InterPro"/>
</dbReference>
<proteinExistence type="predicted"/>
<sequence length="164" mass="18864">MFPQVYLARILGLLALLALSASQVGCSTWFTSHLKDPEVRLVKVEVVKARLLEQRFTLRFRIDNPNDVRLSVRGLIYDIYLNDIPLTEGEFNKHVSVPAHGHETFEIPVRTNLWRHVKGMVKMLEEPDAPIRYRLKGEVKTGMFSRNVQVLRIGEIIPGDYLPE</sequence>
<feature type="domain" description="Water stress and hypersensitive response" evidence="2">
    <location>
        <begin position="39"/>
        <end position="158"/>
    </location>
</feature>
<dbReference type="InterPro" id="IPR004864">
    <property type="entry name" value="LEA_2"/>
</dbReference>
<gene>
    <name evidence="3" type="ORF">SAMN05216287_1799</name>
</gene>
<dbReference type="Proteomes" id="UP000243778">
    <property type="component" value="Unassembled WGS sequence"/>
</dbReference>
<protein>
    <submittedName>
        <fullName evidence="3">LEA14-like dessication related protein</fullName>
    </submittedName>
</protein>
<dbReference type="AlphaFoldDB" id="A0A1H2X745"/>
<accession>A0A1H2X745</accession>
<feature type="signal peptide" evidence="1">
    <location>
        <begin position="1"/>
        <end position="26"/>
    </location>
</feature>
<evidence type="ECO:0000259" key="2">
    <source>
        <dbReference type="SMART" id="SM00769"/>
    </source>
</evidence>
<dbReference type="EMBL" id="FNNU01000002">
    <property type="protein sequence ID" value="SDW88621.1"/>
    <property type="molecule type" value="Genomic_DNA"/>
</dbReference>
<dbReference type="OrthoDB" id="369213at2"/>
<dbReference type="InterPro" id="IPR013990">
    <property type="entry name" value="WHy-dom"/>
</dbReference>
<reference evidence="4" key="1">
    <citation type="submission" date="2016-10" db="EMBL/GenBank/DDBJ databases">
        <authorList>
            <person name="Varghese N."/>
            <person name="Submissions S."/>
        </authorList>
    </citation>
    <scope>NUCLEOTIDE SEQUENCE [LARGE SCALE GENOMIC DNA]</scope>
    <source>
        <strain evidence="4">NRRL B-59562</strain>
    </source>
</reference>
<dbReference type="SMART" id="SM00769">
    <property type="entry name" value="WHy"/>
    <property type="match status" value="1"/>
</dbReference>
<organism evidence="3 4">
    <name type="scientific">Pseudomonas kuykendallii</name>
    <dbReference type="NCBI Taxonomy" id="1007099"/>
    <lineage>
        <taxon>Bacteria</taxon>
        <taxon>Pseudomonadati</taxon>
        <taxon>Pseudomonadota</taxon>
        <taxon>Gammaproteobacteria</taxon>
        <taxon>Pseudomonadales</taxon>
        <taxon>Pseudomonadaceae</taxon>
        <taxon>Pseudomonas</taxon>
    </lineage>
</organism>
<evidence type="ECO:0000313" key="3">
    <source>
        <dbReference type="EMBL" id="SDW88621.1"/>
    </source>
</evidence>
<evidence type="ECO:0000313" key="4">
    <source>
        <dbReference type="Proteomes" id="UP000243778"/>
    </source>
</evidence>
<evidence type="ECO:0000256" key="1">
    <source>
        <dbReference type="SAM" id="SignalP"/>
    </source>
</evidence>